<reference evidence="9" key="1">
    <citation type="submission" date="2021-02" db="EMBL/GenBank/DDBJ databases">
        <title>Infant gut strain persistence is associated with maternal origin, phylogeny, and functional potential including surface adhesion and iron acquisition.</title>
        <authorList>
            <person name="Lou Y.C."/>
        </authorList>
    </citation>
    <scope>NUCLEOTIDE SEQUENCE</scope>
    <source>
        <strain evidence="9">L1_008_092G1_dasL1_008_092G1_concoct_16</strain>
    </source>
</reference>
<dbReference type="NCBIfam" id="NF040941">
    <property type="entry name" value="GGGWT_bact"/>
    <property type="match status" value="1"/>
</dbReference>
<keyword evidence="3" id="KW-0479">Metal-binding</keyword>
<dbReference type="GO" id="GO:0005615">
    <property type="term" value="C:extracellular space"/>
    <property type="evidence" value="ECO:0007669"/>
    <property type="project" value="TreeGrafter"/>
</dbReference>
<dbReference type="Gene3D" id="2.60.40.10">
    <property type="entry name" value="Immunoglobulins"/>
    <property type="match status" value="1"/>
</dbReference>
<dbReference type="GO" id="GO:0070492">
    <property type="term" value="F:oligosaccharide binding"/>
    <property type="evidence" value="ECO:0007669"/>
    <property type="project" value="TreeGrafter"/>
</dbReference>
<evidence type="ECO:0000256" key="2">
    <source>
        <dbReference type="ARBA" id="ARBA00022530"/>
    </source>
</evidence>
<dbReference type="InterPro" id="IPR036056">
    <property type="entry name" value="Fibrinogen-like_C"/>
</dbReference>
<evidence type="ECO:0000256" key="3">
    <source>
        <dbReference type="ARBA" id="ARBA00022723"/>
    </source>
</evidence>
<dbReference type="InterPro" id="IPR014716">
    <property type="entry name" value="Fibrinogen_a/b/g_C_1"/>
</dbReference>
<dbReference type="InterPro" id="IPR002181">
    <property type="entry name" value="Fibrinogen_a/b/g_C_dom"/>
</dbReference>
<dbReference type="PANTHER" id="PTHR16146">
    <property type="entry name" value="INTELECTIN"/>
    <property type="match status" value="1"/>
</dbReference>
<dbReference type="InterPro" id="IPR011047">
    <property type="entry name" value="Quinoprotein_ADH-like_sf"/>
</dbReference>
<dbReference type="GO" id="GO:0005975">
    <property type="term" value="P:carbohydrate metabolic process"/>
    <property type="evidence" value="ECO:0007669"/>
    <property type="project" value="UniProtKB-ARBA"/>
</dbReference>
<evidence type="ECO:0000313" key="10">
    <source>
        <dbReference type="Proteomes" id="UP000739069"/>
    </source>
</evidence>
<evidence type="ECO:0000256" key="7">
    <source>
        <dbReference type="SAM" id="MobiDB-lite"/>
    </source>
</evidence>
<proteinExistence type="predicted"/>
<dbReference type="GO" id="GO:0046872">
    <property type="term" value="F:metal ion binding"/>
    <property type="evidence" value="ECO:0007669"/>
    <property type="project" value="UniProtKB-KW"/>
</dbReference>
<evidence type="ECO:0000256" key="5">
    <source>
        <dbReference type="ARBA" id="ARBA00022837"/>
    </source>
</evidence>
<dbReference type="RefSeq" id="WP_303953051.1">
    <property type="nucleotide sequence ID" value="NZ_JAGZXI010000008.1"/>
</dbReference>
<evidence type="ECO:0000256" key="4">
    <source>
        <dbReference type="ARBA" id="ARBA00022734"/>
    </source>
</evidence>
<dbReference type="SUPFAM" id="SSF56496">
    <property type="entry name" value="Fibrinogen C-terminal domain-like"/>
    <property type="match status" value="1"/>
</dbReference>
<evidence type="ECO:0000256" key="1">
    <source>
        <dbReference type="ARBA" id="ARBA00004498"/>
    </source>
</evidence>
<keyword evidence="6" id="KW-1015">Disulfide bond</keyword>
<accession>A0A943T8D6</accession>
<keyword evidence="2" id="KW-0272">Extracellular matrix</keyword>
<protein>
    <submittedName>
        <fullName evidence="9">Fibrinogen</fullName>
    </submittedName>
</protein>
<gene>
    <name evidence="9" type="ORF">KH265_06330</name>
</gene>
<dbReference type="SUPFAM" id="SSF50998">
    <property type="entry name" value="Quinoprotein alcohol dehydrogenase-like"/>
    <property type="match status" value="1"/>
</dbReference>
<feature type="domain" description="Fibrinogen C-terminal" evidence="8">
    <location>
        <begin position="68"/>
        <end position="131"/>
    </location>
</feature>
<sequence>MNFLPLMRRGRSRSLASGDAVPPSSGAASRSMSRAWGAAVASVAMVVASLGPIATGAQATDARYYDGSSSERAAASCWEIKQNKPNARSGAYWLYTPQMSAPEQFYCDQETNGGGWVMIGRGRESWTENYNGRGNAEQLYKNPTGFDAVQLPGQTVNALLNGTRPQDLPDGVRFHRAMNVEGTTWQDFTAHRDSSTEWTWTLRAKMYWSNFSVRNTWQYSSRYNYFSRDQVAGNIFTHDSDDFRSLHFVEKPSQGYKLGFTYGPNARITWWTETYLMNRPSAYIYRPANDYSTPLVFTQIFLRPKVTQNDLAAKGLHDYGQQGAEASNRRALPNSYSEKWKWRTSRTTGTGKTGEMNTQVEAITEVGGAVFTGGDFAYVESASGEKVDQAFLAAYEVGTGELRRSFRPSINGQVKSVEALPNGLLAVGGSFTRVNGENHNGFVLLDPKTGQVAKQWDIHVQSRISSLPVQVKTLHVRDGYLYLGGSFTHVKGNTSATYAYSRNLARIKLSNGEVDWNWRPVFNGTVNGVSASEGNTHVYVAGYFTQLNGGLAFRIANITNPRQSGGDWSHEPSYIPGGARTWDLRNERLMWGFQFDVQDAGSSVWLGGTEHMISRYDKSSMRRTDSAITREGGDFQDLHLSGKTIYGACHCGDFLFQGADKVFSEWVNATDAQTIRLVAAFDKDSGKMLPEWDPIMSGAHGYGVWESFVDSTGTLWVGGDLDKSLGANGVQETVGFARFAARDVTPPDTPQNLKVRHSGAKDQLSWSAVSERHVTYQVLRDDRPIATVSGTNFSVGHRDGAKYYVRAVDTSGNYSASTQAVRAA</sequence>
<dbReference type="Gene3D" id="3.90.215.10">
    <property type="entry name" value="Gamma Fibrinogen, chain A, domain 1"/>
    <property type="match status" value="1"/>
</dbReference>
<keyword evidence="4" id="KW-0430">Lectin</keyword>
<comment type="caution">
    <text evidence="9">The sequence shown here is derived from an EMBL/GenBank/DDBJ whole genome shotgun (WGS) entry which is preliminary data.</text>
</comment>
<evidence type="ECO:0000256" key="6">
    <source>
        <dbReference type="ARBA" id="ARBA00023157"/>
    </source>
</evidence>
<evidence type="ECO:0000313" key="9">
    <source>
        <dbReference type="EMBL" id="MBS6635256.1"/>
    </source>
</evidence>
<dbReference type="InterPro" id="IPR013783">
    <property type="entry name" value="Ig-like_fold"/>
</dbReference>
<organism evidence="9 10">
    <name type="scientific">Rothia mucilaginosa</name>
    <dbReference type="NCBI Taxonomy" id="43675"/>
    <lineage>
        <taxon>Bacteria</taxon>
        <taxon>Bacillati</taxon>
        <taxon>Actinomycetota</taxon>
        <taxon>Actinomycetes</taxon>
        <taxon>Micrococcales</taxon>
        <taxon>Micrococcaceae</taxon>
        <taxon>Rothia</taxon>
    </lineage>
</organism>
<evidence type="ECO:0000259" key="8">
    <source>
        <dbReference type="PROSITE" id="PS51406"/>
    </source>
</evidence>
<keyword evidence="5" id="KW-0106">Calcium</keyword>
<feature type="region of interest" description="Disordered" evidence="7">
    <location>
        <begin position="1"/>
        <end position="29"/>
    </location>
</feature>
<dbReference type="PANTHER" id="PTHR16146:SF46">
    <property type="entry name" value="INTELECTIN-1A-RELATED"/>
    <property type="match status" value="1"/>
</dbReference>
<name>A0A943T8D6_9MICC</name>
<dbReference type="Proteomes" id="UP000739069">
    <property type="component" value="Unassembled WGS sequence"/>
</dbReference>
<dbReference type="PROSITE" id="PS51406">
    <property type="entry name" value="FIBRINOGEN_C_2"/>
    <property type="match status" value="1"/>
</dbReference>
<dbReference type="AlphaFoldDB" id="A0A943T8D6"/>
<dbReference type="EMBL" id="JAGZXI010000008">
    <property type="protein sequence ID" value="MBS6635256.1"/>
    <property type="molecule type" value="Genomic_DNA"/>
</dbReference>
<comment type="subcellular location">
    <subcellularLocation>
        <location evidence="1">Secreted</location>
        <location evidence="1">Extracellular space</location>
        <location evidence="1">Extracellular matrix</location>
    </subcellularLocation>
</comment>
<keyword evidence="2" id="KW-0964">Secreted</keyword>